<feature type="compositionally biased region" description="Polar residues" evidence="1">
    <location>
        <begin position="98"/>
        <end position="111"/>
    </location>
</feature>
<dbReference type="Proteomes" id="UP000241007">
    <property type="component" value="Segment"/>
</dbReference>
<gene>
    <name evidence="2" type="ORF">SEA_WRIGHTON_38</name>
</gene>
<keyword evidence="3" id="KW-1185">Reference proteome</keyword>
<reference evidence="2 3" key="1">
    <citation type="submission" date="2017-11" db="EMBL/GenBank/DDBJ databases">
        <authorList>
            <person name="Keri A.G."/>
            <person name="Ahn S.H."/>
            <person name="Alvarado I.A."/>
            <person name="Hartigan K.A."/>
            <person name="Shaffer C.D."/>
            <person name="Weston-Hafer K.A."/>
            <person name="Russell D.A."/>
            <person name="Pope W.H."/>
            <person name="Jacobs-Sera D."/>
            <person name="Hendrix R.W."/>
            <person name="Hatfull G.F."/>
        </authorList>
    </citation>
    <scope>NUCLEOTIDE SEQUENCE [LARGE SCALE GENOMIC DNA]</scope>
</reference>
<dbReference type="EMBL" id="MG515223">
    <property type="protein sequence ID" value="ATW62472.1"/>
    <property type="molecule type" value="Genomic_DNA"/>
</dbReference>
<proteinExistence type="predicted"/>
<evidence type="ECO:0000313" key="3">
    <source>
        <dbReference type="Proteomes" id="UP000241007"/>
    </source>
</evidence>
<evidence type="ECO:0000256" key="1">
    <source>
        <dbReference type="SAM" id="MobiDB-lite"/>
    </source>
</evidence>
<sequence length="163" mass="16991">MSNWGIEDANDLGGNNDNTGPKALRDAYDALKQQNKELQDGLAAVQTQLRNQTVGAALSELGIPAAAAEQYKGEADPAKVREWAASMQSLFGGGQAVTPGSTPTPTDQQQAPEGLAPDLQQQMQRMTEAGQQGAPLGNTEAAAARIGDATDIAGLISAWQTMK</sequence>
<feature type="region of interest" description="Disordered" evidence="1">
    <location>
        <begin position="1"/>
        <end position="23"/>
    </location>
</feature>
<evidence type="ECO:0000313" key="2">
    <source>
        <dbReference type="EMBL" id="ATW62472.1"/>
    </source>
</evidence>
<protein>
    <submittedName>
        <fullName evidence="2">Uncharacterized protein</fullName>
    </submittedName>
</protein>
<organism evidence="2 3">
    <name type="scientific">Streptomyces phage WRightOn</name>
    <dbReference type="NCBI Taxonomy" id="2053723"/>
    <lineage>
        <taxon>Viruses</taxon>
        <taxon>Duplodnaviria</taxon>
        <taxon>Heunggongvirae</taxon>
        <taxon>Uroviricota</taxon>
        <taxon>Caudoviricetes</taxon>
        <taxon>Beephvirinae</taxon>
        <taxon>Manuelvirus</taxon>
        <taxon>Manuelvirus wrighton</taxon>
    </lineage>
</organism>
<feature type="region of interest" description="Disordered" evidence="1">
    <location>
        <begin position="90"/>
        <end position="113"/>
    </location>
</feature>
<accession>A0A2H4PI56</accession>
<name>A0A2H4PI56_9CAUD</name>